<dbReference type="Pfam" id="PF08457">
    <property type="entry name" value="Sfi1"/>
    <property type="match status" value="1"/>
</dbReference>
<feature type="region of interest" description="Disordered" evidence="1">
    <location>
        <begin position="15"/>
        <end position="34"/>
    </location>
</feature>
<dbReference type="PANTHER" id="PTHR22028">
    <property type="entry name" value="SFI1 SPINDLE BODY DOMAIN-CONTAINING PROTEIN-RELATED"/>
    <property type="match status" value="1"/>
</dbReference>
<feature type="domain" description="Sfi1 spindle body" evidence="2">
    <location>
        <begin position="350"/>
        <end position="633"/>
    </location>
</feature>
<accession>A0AAV2M7P2</accession>
<dbReference type="Proteomes" id="UP001497482">
    <property type="component" value="Chromosome 6"/>
</dbReference>
<evidence type="ECO:0000313" key="3">
    <source>
        <dbReference type="EMBL" id="CAL1609363.1"/>
    </source>
</evidence>
<dbReference type="AlphaFoldDB" id="A0AAV2M7P2"/>
<evidence type="ECO:0000259" key="2">
    <source>
        <dbReference type="Pfam" id="PF08457"/>
    </source>
</evidence>
<evidence type="ECO:0000256" key="1">
    <source>
        <dbReference type="SAM" id="MobiDB-lite"/>
    </source>
</evidence>
<dbReference type="GO" id="GO:0019902">
    <property type="term" value="F:phosphatase binding"/>
    <property type="evidence" value="ECO:0007669"/>
    <property type="project" value="TreeGrafter"/>
</dbReference>
<gene>
    <name evidence="3" type="ORF">KC01_LOCUS36126</name>
</gene>
<dbReference type="InterPro" id="IPR013665">
    <property type="entry name" value="Sfi1_dom"/>
</dbReference>
<proteinExistence type="predicted"/>
<protein>
    <recommendedName>
        <fullName evidence="2">Sfi1 spindle body domain-containing protein</fullName>
    </recommendedName>
</protein>
<sequence length="1104" mass="133696">MSHFTRQLTMFNNTSEKPGQLRHRTGVVKSASKQKNTVQTRKVLYKVGYNWNKGGRLKELRIRHLARKFLKIWKQKTFGRVLSQKAKFHYKDTTLKRIFDTWKDVWWTSRREWSLMLRAECHHKYFLCNQLLQSWRHFVILQRMKKIKTQNAQAFADKQRLRHAGKCWENYTEVRRIKKRNLATALELYKCSTLKSTWTKWKHQLQRIQYLYVMQDEVLKQKRTSTQRKVLLHWRDLSTLSYHERLNELKASHHNTTRLRRKAFKQWMFYVSCRNTICRSAVVAQKTFRLRLLRVYWTKWSKALYEKWSEEVTLEAAGHLAVRICQRRVVNRWKAYMKLCHKKTDNIQKAQEHNRHTLLKMTFGGLSRNVKLNKSKRLNYSMASQHHHQTVVGTFWRLWRDRLEEVEDRSFQYLTEKADTFYSVSLSRACFRFWRERLSQLRHMRTLEKQADTMFADRILPVCFHSWHNWTVQETIQEQRQVQAEEFNRRHQYSWVFYTWWELSEKHKQRKMAEETAIYHEEQKKMQKAWILWRKRTEMRMKEKHKMDISKHLYQQRLVQNTMTQWKENTAELRYRRSRELQAYLQGDLCILRWTVDKWKKFVLKQKVKKQKAEEMLLYHEKQILKHFFATWKKHHLQMQSVYVKAEELYKQQTLKSLRRVLEMWQENGADSAKFRIKKQMAQNHHRHVLHLKMFSAWRERTVFAVTKHHQQMAALSHARESIKKGKLTYLFNKWRLQTKTCQMVRLHMQRAERYHDTSVLTKTFRCWEDHHRHFQNNKVMKRQASLLLRLKIWQTYFDQWKIKLQHRRRERRLTESALWHWSLSLQAKVLSAWRVYAAEQHREREEVAKAAQFYRDNLLREGVSRILTYAAQMDDLTTSLTQHTQEQRARRLQRVVRRCALKWKLPCESQAEEDHALMERLYTRTPRRQPRCSEELLKSPRTVILGSFTEASQSQSLSFDVAASLPAESTPNQTLLLPPSAFMTAITPEEPSFEQSGQPVINSRDPVIELTNELLGIKQDMTLYQQDKKQLRAWCMLRDVLETWLQTSGQDNHAETDSVSKELEELKNCIDKLTTKLSEQKPTIVRHVERIQHLQASCGTNAK</sequence>
<dbReference type="InterPro" id="IPR052270">
    <property type="entry name" value="CACF_protein"/>
</dbReference>
<reference evidence="3 4" key="1">
    <citation type="submission" date="2024-04" db="EMBL/GenBank/DDBJ databases">
        <authorList>
            <person name="Waldvogel A.-M."/>
            <person name="Schoenle A."/>
        </authorList>
    </citation>
    <scope>NUCLEOTIDE SEQUENCE [LARGE SCALE GENOMIC DNA]</scope>
</reference>
<dbReference type="PANTHER" id="PTHR22028:SF4">
    <property type="entry name" value="PROTEIN SFI1 HOMOLOG"/>
    <property type="match status" value="1"/>
</dbReference>
<name>A0AAV2M7P2_KNICA</name>
<keyword evidence="4" id="KW-1185">Reference proteome</keyword>
<organism evidence="3 4">
    <name type="scientific">Knipowitschia caucasica</name>
    <name type="common">Caucasian dwarf goby</name>
    <name type="synonym">Pomatoschistus caucasicus</name>
    <dbReference type="NCBI Taxonomy" id="637954"/>
    <lineage>
        <taxon>Eukaryota</taxon>
        <taxon>Metazoa</taxon>
        <taxon>Chordata</taxon>
        <taxon>Craniata</taxon>
        <taxon>Vertebrata</taxon>
        <taxon>Euteleostomi</taxon>
        <taxon>Actinopterygii</taxon>
        <taxon>Neopterygii</taxon>
        <taxon>Teleostei</taxon>
        <taxon>Neoteleostei</taxon>
        <taxon>Acanthomorphata</taxon>
        <taxon>Gobiaria</taxon>
        <taxon>Gobiiformes</taxon>
        <taxon>Gobioidei</taxon>
        <taxon>Gobiidae</taxon>
        <taxon>Gobiinae</taxon>
        <taxon>Knipowitschia</taxon>
    </lineage>
</organism>
<dbReference type="EMBL" id="OZ035828">
    <property type="protein sequence ID" value="CAL1609363.1"/>
    <property type="molecule type" value="Genomic_DNA"/>
</dbReference>
<evidence type="ECO:0000313" key="4">
    <source>
        <dbReference type="Proteomes" id="UP001497482"/>
    </source>
</evidence>